<protein>
    <submittedName>
        <fullName evidence="1">Uncharacterized protein</fullName>
    </submittedName>
</protein>
<dbReference type="Proteomes" id="UP000266172">
    <property type="component" value="Unassembled WGS sequence"/>
</dbReference>
<sequence>MFCSAVPVRDTHKSPKIVCRLRTPSAECSKLGKTWIIEDVKSGMLRNSVFGDWILHACFHLEYGCSSGLR</sequence>
<dbReference type="EMBL" id="QRVL01000010">
    <property type="protein sequence ID" value="RGS38830.1"/>
    <property type="molecule type" value="Genomic_DNA"/>
</dbReference>
<organism evidence="1 2">
    <name type="scientific">Roseburia hominis</name>
    <dbReference type="NCBI Taxonomy" id="301301"/>
    <lineage>
        <taxon>Bacteria</taxon>
        <taxon>Bacillati</taxon>
        <taxon>Bacillota</taxon>
        <taxon>Clostridia</taxon>
        <taxon>Lachnospirales</taxon>
        <taxon>Lachnospiraceae</taxon>
        <taxon>Roseburia</taxon>
    </lineage>
</organism>
<dbReference type="AlphaFoldDB" id="A0A395V553"/>
<comment type="caution">
    <text evidence="1">The sequence shown here is derived from an EMBL/GenBank/DDBJ whole genome shotgun (WGS) entry which is preliminary data.</text>
</comment>
<proteinExistence type="predicted"/>
<gene>
    <name evidence="1" type="ORF">DWX93_11425</name>
</gene>
<evidence type="ECO:0000313" key="1">
    <source>
        <dbReference type="EMBL" id="RGS38830.1"/>
    </source>
</evidence>
<name>A0A395V553_9FIRM</name>
<evidence type="ECO:0000313" key="2">
    <source>
        <dbReference type="Proteomes" id="UP000266172"/>
    </source>
</evidence>
<accession>A0A395V553</accession>
<reference evidence="1 2" key="1">
    <citation type="submission" date="2018-08" db="EMBL/GenBank/DDBJ databases">
        <title>A genome reference for cultivated species of the human gut microbiota.</title>
        <authorList>
            <person name="Zou Y."/>
            <person name="Xue W."/>
            <person name="Luo G."/>
        </authorList>
    </citation>
    <scope>NUCLEOTIDE SEQUENCE [LARGE SCALE GENOMIC DNA]</scope>
    <source>
        <strain evidence="1 2">AF22-12AC</strain>
    </source>
</reference>